<dbReference type="AlphaFoldDB" id="A0A0U1KTM8"/>
<dbReference type="NCBIfam" id="TIGR00410">
    <property type="entry name" value="lacE"/>
    <property type="match status" value="1"/>
</dbReference>
<keyword evidence="7 8" id="KW-0472">Membrane</keyword>
<protein>
    <submittedName>
        <fullName evidence="11">PTS system, cellobiose-specific IIC component</fullName>
        <ecNumber evidence="11">2.7.1.69</ecNumber>
    </submittedName>
</protein>
<feature type="transmembrane region" description="Helical" evidence="8">
    <location>
        <begin position="34"/>
        <end position="55"/>
    </location>
</feature>
<keyword evidence="5 8" id="KW-0812">Transmembrane</keyword>
<keyword evidence="3" id="KW-1003">Cell membrane</keyword>
<dbReference type="PANTHER" id="PTHR33989:SF4">
    <property type="entry name" value="PTS SYSTEM N,N'-DIACETYLCHITOBIOSE-SPECIFIC EIIC COMPONENT"/>
    <property type="match status" value="1"/>
</dbReference>
<feature type="transmembrane region" description="Helical" evidence="8">
    <location>
        <begin position="402"/>
        <end position="423"/>
    </location>
</feature>
<dbReference type="Gene3D" id="3.20.20.450">
    <property type="entry name" value="EAL domain"/>
    <property type="match status" value="1"/>
</dbReference>
<feature type="transmembrane region" description="Helical" evidence="8">
    <location>
        <begin position="186"/>
        <end position="213"/>
    </location>
</feature>
<evidence type="ECO:0000313" key="12">
    <source>
        <dbReference type="Proteomes" id="UP000049855"/>
    </source>
</evidence>
<name>A0A0U1KTM8_9FIRM</name>
<evidence type="ECO:0000313" key="11">
    <source>
        <dbReference type="EMBL" id="CQR70747.1"/>
    </source>
</evidence>
<gene>
    <name evidence="11" type="ORF">SpAn4DRAFT_1725</name>
</gene>
<evidence type="ECO:0000256" key="6">
    <source>
        <dbReference type="ARBA" id="ARBA00022989"/>
    </source>
</evidence>
<evidence type="ECO:0000259" key="10">
    <source>
        <dbReference type="PROSITE" id="PS51105"/>
    </source>
</evidence>
<feature type="domain" description="EAL" evidence="9">
    <location>
        <begin position="462"/>
        <end position="714"/>
    </location>
</feature>
<dbReference type="Proteomes" id="UP000049855">
    <property type="component" value="Unassembled WGS sequence"/>
</dbReference>
<keyword evidence="2" id="KW-0813">Transport</keyword>
<sequence length="731" mass="81106">MAMLPLRPEVIVRLAELSVKIAEQRHVTAIRQGLLINIPLVVIGSFANMFINLPLPVYQQFMINMLGSQWKTIGSAIYNSTFGMLSVLLVLSISYFLAESSVLAQNGSIYPKLTSIVSLTCLIAIIQPFSSQGTLGLPLNWLGMFGLMPAILTALTATEIFLYLSSIKKIRLCLFFDEADPVISQAVAGIFPAAITLLIFSLVKFVTIIGAVMDIHQLVYDLIKYPFVELPNTLGTAIIFHIMVQLLWFFGIHGQTVLGAIQQNIYASATDKSLTMYLEGGQPTEFLTTSFINAYSTIGGSGSTICLIIAILFLVRKGNTARLAKLSILPGIFNINELLVFGLPIVLNPIYFIPFLLAPIIMTSLSYTAIAVGFVPMTNSVFNWTTPILLSGYMATNSWTGVVLQLINIMVGVAIYLPFVWLANKEKALKMNHALDTLFKLAISNSVTQYVLTRRDTVGNLSRVLAHDLREALAKQELTLEYQPQIDQNEQVTGVEALLRWHHKVFGPIPPPLIIVIAEESGMIHSLGKWVIDTACCQLKNWNDKEIDITMSVNVSATQFDHGNILEDISRAIDRNGIQPKNFEIEITESIAMNTDTQTKKMLNSLYQMGVRIAIDDFGMGHSSLSYIKNFPVNTLKIDKSLSMDIAKEKSCKEIVSSIISLCASLNIKTIVEYVETEEQRTVLRQLGCVHCQGYLYSPAISPDKAYEYISKMNEVLTKTSHKNFSPEKFL</sequence>
<dbReference type="InterPro" id="IPR003352">
    <property type="entry name" value="PTS_EIIC"/>
</dbReference>
<keyword evidence="4" id="KW-0762">Sugar transport</keyword>
<proteinExistence type="predicted"/>
<evidence type="ECO:0000256" key="7">
    <source>
        <dbReference type="ARBA" id="ARBA00023136"/>
    </source>
</evidence>
<organism evidence="11 12">
    <name type="scientific">Sporomusa ovata</name>
    <dbReference type="NCBI Taxonomy" id="2378"/>
    <lineage>
        <taxon>Bacteria</taxon>
        <taxon>Bacillati</taxon>
        <taxon>Bacillota</taxon>
        <taxon>Negativicutes</taxon>
        <taxon>Selenomonadales</taxon>
        <taxon>Sporomusaceae</taxon>
        <taxon>Sporomusa</taxon>
    </lineage>
</organism>
<keyword evidence="12" id="KW-1185">Reference proteome</keyword>
<dbReference type="EC" id="2.7.1.69" evidence="11"/>
<feature type="transmembrane region" description="Helical" evidence="8">
    <location>
        <begin position="364"/>
        <end position="382"/>
    </location>
</feature>
<dbReference type="PROSITE" id="PS50883">
    <property type="entry name" value="EAL"/>
    <property type="match status" value="1"/>
</dbReference>
<feature type="domain" description="PTS EIIC type-3" evidence="10">
    <location>
        <begin position="10"/>
        <end position="419"/>
    </location>
</feature>
<evidence type="ECO:0000256" key="4">
    <source>
        <dbReference type="ARBA" id="ARBA00022597"/>
    </source>
</evidence>
<feature type="transmembrane region" description="Helical" evidence="8">
    <location>
        <begin position="141"/>
        <end position="165"/>
    </location>
</feature>
<dbReference type="GO" id="GO:0008982">
    <property type="term" value="F:protein-N(PI)-phosphohistidine-sugar phosphotransferase activity"/>
    <property type="evidence" value="ECO:0007669"/>
    <property type="project" value="InterPro"/>
</dbReference>
<feature type="transmembrane region" description="Helical" evidence="8">
    <location>
        <begin position="292"/>
        <end position="315"/>
    </location>
</feature>
<accession>A0A0U1KTM8</accession>
<dbReference type="InterPro" id="IPR004501">
    <property type="entry name" value="PTS_EIIC_3"/>
</dbReference>
<dbReference type="CDD" id="cd01948">
    <property type="entry name" value="EAL"/>
    <property type="match status" value="1"/>
</dbReference>
<feature type="transmembrane region" description="Helical" evidence="8">
    <location>
        <begin position="233"/>
        <end position="252"/>
    </location>
</feature>
<dbReference type="InterPro" id="IPR035919">
    <property type="entry name" value="EAL_sf"/>
</dbReference>
<feature type="transmembrane region" description="Helical" evidence="8">
    <location>
        <begin position="75"/>
        <end position="97"/>
    </location>
</feature>
<keyword evidence="6 8" id="KW-1133">Transmembrane helix</keyword>
<dbReference type="InterPro" id="IPR001633">
    <property type="entry name" value="EAL_dom"/>
</dbReference>
<reference evidence="12" key="1">
    <citation type="submission" date="2015-03" db="EMBL/GenBank/DDBJ databases">
        <authorList>
            <person name="Nijsse Bart"/>
        </authorList>
    </citation>
    <scope>NUCLEOTIDE SEQUENCE [LARGE SCALE GENOMIC DNA]</scope>
</reference>
<evidence type="ECO:0000256" key="3">
    <source>
        <dbReference type="ARBA" id="ARBA00022475"/>
    </source>
</evidence>
<evidence type="ECO:0000256" key="1">
    <source>
        <dbReference type="ARBA" id="ARBA00004651"/>
    </source>
</evidence>
<evidence type="ECO:0000256" key="5">
    <source>
        <dbReference type="ARBA" id="ARBA00022692"/>
    </source>
</evidence>
<dbReference type="PROSITE" id="PS51105">
    <property type="entry name" value="PTS_EIIC_TYPE_3"/>
    <property type="match status" value="1"/>
</dbReference>
<keyword evidence="11" id="KW-0808">Transferase</keyword>
<comment type="subcellular location">
    <subcellularLocation>
        <location evidence="1">Cell membrane</location>
        <topology evidence="1">Multi-pass membrane protein</topology>
    </subcellularLocation>
</comment>
<dbReference type="GO" id="GO:0005886">
    <property type="term" value="C:plasma membrane"/>
    <property type="evidence" value="ECO:0007669"/>
    <property type="project" value="UniProtKB-SubCell"/>
</dbReference>
<feature type="transmembrane region" description="Helical" evidence="8">
    <location>
        <begin position="335"/>
        <end position="357"/>
    </location>
</feature>
<dbReference type="SMART" id="SM00052">
    <property type="entry name" value="EAL"/>
    <property type="match status" value="1"/>
</dbReference>
<dbReference type="EMBL" id="CTRP01000003">
    <property type="protein sequence ID" value="CQR70747.1"/>
    <property type="molecule type" value="Genomic_DNA"/>
</dbReference>
<feature type="transmembrane region" description="Helical" evidence="8">
    <location>
        <begin position="109"/>
        <end position="129"/>
    </location>
</feature>
<dbReference type="GO" id="GO:0009401">
    <property type="term" value="P:phosphoenolpyruvate-dependent sugar phosphotransferase system"/>
    <property type="evidence" value="ECO:0007669"/>
    <property type="project" value="InterPro"/>
</dbReference>
<dbReference type="Pfam" id="PF02378">
    <property type="entry name" value="PTS_EIIC"/>
    <property type="match status" value="1"/>
</dbReference>
<dbReference type="PANTHER" id="PTHR33989">
    <property type="match status" value="1"/>
</dbReference>
<dbReference type="Pfam" id="PF00563">
    <property type="entry name" value="EAL"/>
    <property type="match status" value="1"/>
</dbReference>
<evidence type="ECO:0000256" key="2">
    <source>
        <dbReference type="ARBA" id="ARBA00022448"/>
    </source>
</evidence>
<dbReference type="InterPro" id="IPR051088">
    <property type="entry name" value="PTS_Sugar-EIIC/EIIB"/>
</dbReference>
<dbReference type="SUPFAM" id="SSF141868">
    <property type="entry name" value="EAL domain-like"/>
    <property type="match status" value="1"/>
</dbReference>
<evidence type="ECO:0000256" key="8">
    <source>
        <dbReference type="SAM" id="Phobius"/>
    </source>
</evidence>
<evidence type="ECO:0000259" key="9">
    <source>
        <dbReference type="PROSITE" id="PS50883"/>
    </source>
</evidence>